<protein>
    <recommendedName>
        <fullName evidence="3">GTP-binding protein</fullName>
    </recommendedName>
</protein>
<dbReference type="EMBL" id="CM001022">
    <property type="protein sequence ID" value="EFQ23770.1"/>
    <property type="molecule type" value="Genomic_DNA"/>
</dbReference>
<dbReference type="OrthoDB" id="9788989at2"/>
<proteinExistence type="predicted"/>
<gene>
    <name evidence="1" type="ORF">Apau_1349</name>
</gene>
<keyword evidence="2" id="KW-1185">Reference proteome</keyword>
<dbReference type="eggNOG" id="ENOG5032RQK">
    <property type="taxonomic scope" value="Bacteria"/>
</dbReference>
<dbReference type="PaxDb" id="584708-Apau_1349"/>
<dbReference type="HOGENOM" id="CLU_114103_0_0_0"/>
<name>E3CZ99_9BACT</name>
<dbReference type="Pfam" id="PF14385">
    <property type="entry name" value="DUF4416"/>
    <property type="match status" value="1"/>
</dbReference>
<dbReference type="InterPro" id="IPR025529">
    <property type="entry name" value="DUF4416"/>
</dbReference>
<dbReference type="STRING" id="584708.Apau_1349"/>
<organism evidence="1 2">
    <name type="scientific">Aminomonas paucivorans DSM 12260</name>
    <dbReference type="NCBI Taxonomy" id="584708"/>
    <lineage>
        <taxon>Bacteria</taxon>
        <taxon>Thermotogati</taxon>
        <taxon>Synergistota</taxon>
        <taxon>Synergistia</taxon>
        <taxon>Synergistales</taxon>
        <taxon>Synergistaceae</taxon>
        <taxon>Aminomonas</taxon>
    </lineage>
</organism>
<dbReference type="Proteomes" id="UP000005096">
    <property type="component" value="Chromosome"/>
</dbReference>
<evidence type="ECO:0000313" key="2">
    <source>
        <dbReference type="Proteomes" id="UP000005096"/>
    </source>
</evidence>
<evidence type="ECO:0000313" key="1">
    <source>
        <dbReference type="EMBL" id="EFQ23770.1"/>
    </source>
</evidence>
<accession>E3CZ99</accession>
<evidence type="ECO:0008006" key="3">
    <source>
        <dbReference type="Google" id="ProtNLM"/>
    </source>
</evidence>
<sequence>MGPRGRLLVGVLLPASDPEWEAWVRAGIRRTWGPPQEEAGPFPFPWTDYYGEIAPRLERRFWAFPGLRPQEHLADWKLQAQALERESGNPRRINVDPGYLEGAKLLLASRKNHAHRIYLRDGIYGEVTLTCRGGRFTPFPYTFPDYRSGLYDPFLRALQREWRRLLRTEGAERAEKQRKEPSA</sequence>
<dbReference type="RefSeq" id="WP_006300974.1">
    <property type="nucleotide sequence ID" value="NZ_CM001022.1"/>
</dbReference>
<reference evidence="1 2" key="1">
    <citation type="journal article" date="2010" name="Stand. Genomic Sci.">
        <title>Non-contiguous finished genome sequence of Aminomonas paucivorans type strain (GLU-3).</title>
        <authorList>
            <person name="Pitluck S."/>
            <person name="Yasawong M."/>
            <person name="Held B."/>
            <person name="Lapidus A."/>
            <person name="Nolan M."/>
            <person name="Copeland A."/>
            <person name="Lucas S."/>
            <person name="Del Rio T.G."/>
            <person name="Tice H."/>
            <person name="Cheng J.F."/>
            <person name="Chertkov O."/>
            <person name="Goodwin L."/>
            <person name="Tapia R."/>
            <person name="Han C."/>
            <person name="Liolios K."/>
            <person name="Ivanova N."/>
            <person name="Mavromatis K."/>
            <person name="Ovchinnikova G."/>
            <person name="Pati A."/>
            <person name="Chen A."/>
            <person name="Palaniappan K."/>
            <person name="Land M."/>
            <person name="Hauser L."/>
            <person name="Chang Y.J."/>
            <person name="Jeffries C.D."/>
            <person name="Pukall R."/>
            <person name="Spring S."/>
            <person name="Rohde M."/>
            <person name="Sikorski J."/>
            <person name="Goker M."/>
            <person name="Woyke T."/>
            <person name="Bristow J."/>
            <person name="Eisen J.A."/>
            <person name="Markowitz V."/>
            <person name="Hugenholtz P."/>
            <person name="Kyrpides N.C."/>
            <person name="Klenk H.P."/>
        </authorList>
    </citation>
    <scope>NUCLEOTIDE SEQUENCE [LARGE SCALE GENOMIC DNA]</scope>
    <source>
        <strain evidence="1 2">DSM 12260</strain>
    </source>
</reference>
<dbReference type="AlphaFoldDB" id="E3CZ99"/>